<protein>
    <submittedName>
        <fullName evidence="1">Uncharacterized protein</fullName>
    </submittedName>
</protein>
<reference evidence="1" key="1">
    <citation type="submission" date="2021-06" db="EMBL/GenBank/DDBJ databases">
        <title>Comparative genomics, transcriptomics and evolutionary studies reveal genomic signatures of adaptation to plant cell wall in hemibiotrophic fungi.</title>
        <authorList>
            <consortium name="DOE Joint Genome Institute"/>
            <person name="Baroncelli R."/>
            <person name="Diaz J.F."/>
            <person name="Benocci T."/>
            <person name="Peng M."/>
            <person name="Battaglia E."/>
            <person name="Haridas S."/>
            <person name="Andreopoulos W."/>
            <person name="Labutti K."/>
            <person name="Pangilinan J."/>
            <person name="Floch G.L."/>
            <person name="Makela M.R."/>
            <person name="Henrissat B."/>
            <person name="Grigoriev I.V."/>
            <person name="Crouch J.A."/>
            <person name="De Vries R.P."/>
            <person name="Sukno S.A."/>
            <person name="Thon M.R."/>
        </authorList>
    </citation>
    <scope>NUCLEOTIDE SEQUENCE</scope>
    <source>
        <strain evidence="1">CBS 125086</strain>
    </source>
</reference>
<dbReference type="GeneID" id="85443244"/>
<gene>
    <name evidence="1" type="ORF">LY79DRAFT_568868</name>
</gene>
<dbReference type="EMBL" id="JAHLJV010000094">
    <property type="protein sequence ID" value="KAK1573333.1"/>
    <property type="molecule type" value="Genomic_DNA"/>
</dbReference>
<dbReference type="Proteomes" id="UP001230504">
    <property type="component" value="Unassembled WGS sequence"/>
</dbReference>
<name>A0AAD8PP04_9PEZI</name>
<organism evidence="1 2">
    <name type="scientific">Colletotrichum navitas</name>
    <dbReference type="NCBI Taxonomy" id="681940"/>
    <lineage>
        <taxon>Eukaryota</taxon>
        <taxon>Fungi</taxon>
        <taxon>Dikarya</taxon>
        <taxon>Ascomycota</taxon>
        <taxon>Pezizomycotina</taxon>
        <taxon>Sordariomycetes</taxon>
        <taxon>Hypocreomycetidae</taxon>
        <taxon>Glomerellales</taxon>
        <taxon>Glomerellaceae</taxon>
        <taxon>Colletotrichum</taxon>
        <taxon>Colletotrichum graminicola species complex</taxon>
    </lineage>
</organism>
<dbReference type="AlphaFoldDB" id="A0AAD8PP04"/>
<keyword evidence="2" id="KW-1185">Reference proteome</keyword>
<evidence type="ECO:0000313" key="1">
    <source>
        <dbReference type="EMBL" id="KAK1573333.1"/>
    </source>
</evidence>
<accession>A0AAD8PP04</accession>
<sequence length="171" mass="19284">MKKQQQHRNREELASHMHMHTRIEQSIECAQTTPFLLPQLTSFPPPPPPPTLPSFLGLPWRFDLPRQAQKSKRAPEAHTAAAGRGKHTTCLVCVLFVCLSRAVSGWRGECSWARLMLVHASIGRLKLRGTRFSGSGQVGMEPVHKRTQAGRRGREARRIGGYLEDGRNEFK</sequence>
<proteinExistence type="predicted"/>
<dbReference type="RefSeq" id="XP_060408974.1">
    <property type="nucleotide sequence ID" value="XM_060559004.1"/>
</dbReference>
<comment type="caution">
    <text evidence="1">The sequence shown here is derived from an EMBL/GenBank/DDBJ whole genome shotgun (WGS) entry which is preliminary data.</text>
</comment>
<evidence type="ECO:0000313" key="2">
    <source>
        <dbReference type="Proteomes" id="UP001230504"/>
    </source>
</evidence>